<feature type="compositionally biased region" description="Gly residues" evidence="1">
    <location>
        <begin position="84"/>
        <end position="96"/>
    </location>
</feature>
<evidence type="ECO:0000313" key="3">
    <source>
        <dbReference type="EMBL" id="CAD8716933.1"/>
    </source>
</evidence>
<evidence type="ECO:0000256" key="1">
    <source>
        <dbReference type="SAM" id="MobiDB-lite"/>
    </source>
</evidence>
<sequence>MQAQSAQKNWEAQARTNSILAGSLKALEERVEDCAALLDWRHEVDLKFEEVAEQLQSILNRQKEVDSAAKRQHRDLQSQLHHSSGGGGGGGEGGGAGEEDGDEGEHSDVVVEVPLWRRCYRVTTGREGYYMWYGVLLMLQMVAIFGLFVSAAQDADSATQSVAGILGASSVVGLLVAIPAIYRGKPLFLNAYLVCQIWTCAMAAVFTADAIQDVFKSYNFCMLRGVGGVPDDGCATREIRARGKVFYSLCTALMTITVGGVALTIKDGVAREEVEALVRSRGRLATITASAKPQGSIMTSRSMARISQTVQPSWKGQPWQSQQSTPTPSAKLLLQQIGQA</sequence>
<organism evidence="3">
    <name type="scientific">Mantoniella antarctica</name>
    <dbReference type="NCBI Taxonomy" id="81844"/>
    <lineage>
        <taxon>Eukaryota</taxon>
        <taxon>Viridiplantae</taxon>
        <taxon>Chlorophyta</taxon>
        <taxon>Mamiellophyceae</taxon>
        <taxon>Mamiellales</taxon>
        <taxon>Mamiellaceae</taxon>
        <taxon>Mantoniella</taxon>
    </lineage>
</organism>
<feature type="transmembrane region" description="Helical" evidence="2">
    <location>
        <begin position="245"/>
        <end position="265"/>
    </location>
</feature>
<keyword evidence="2" id="KW-0812">Transmembrane</keyword>
<protein>
    <submittedName>
        <fullName evidence="3">Uncharacterized protein</fullName>
    </submittedName>
</protein>
<name>A0A7S0SW07_9CHLO</name>
<dbReference type="EMBL" id="HBFC01029441">
    <property type="protein sequence ID" value="CAD8716933.1"/>
    <property type="molecule type" value="Transcribed_RNA"/>
</dbReference>
<feature type="transmembrane region" description="Helical" evidence="2">
    <location>
        <begin position="189"/>
        <end position="208"/>
    </location>
</feature>
<feature type="transmembrane region" description="Helical" evidence="2">
    <location>
        <begin position="130"/>
        <end position="149"/>
    </location>
</feature>
<reference evidence="3" key="1">
    <citation type="submission" date="2021-01" db="EMBL/GenBank/DDBJ databases">
        <authorList>
            <person name="Corre E."/>
            <person name="Pelletier E."/>
            <person name="Niang G."/>
            <person name="Scheremetjew M."/>
            <person name="Finn R."/>
            <person name="Kale V."/>
            <person name="Holt S."/>
            <person name="Cochrane G."/>
            <person name="Meng A."/>
            <person name="Brown T."/>
            <person name="Cohen L."/>
        </authorList>
    </citation>
    <scope>NUCLEOTIDE SEQUENCE</scope>
    <source>
        <strain evidence="3">SL-175</strain>
    </source>
</reference>
<proteinExistence type="predicted"/>
<evidence type="ECO:0000256" key="2">
    <source>
        <dbReference type="SAM" id="Phobius"/>
    </source>
</evidence>
<feature type="region of interest" description="Disordered" evidence="1">
    <location>
        <begin position="70"/>
        <end position="106"/>
    </location>
</feature>
<accession>A0A7S0SW07</accession>
<keyword evidence="2" id="KW-0472">Membrane</keyword>
<keyword evidence="2" id="KW-1133">Transmembrane helix</keyword>
<feature type="transmembrane region" description="Helical" evidence="2">
    <location>
        <begin position="161"/>
        <end position="182"/>
    </location>
</feature>
<gene>
    <name evidence="3" type="ORF">MANT1106_LOCUS17535</name>
</gene>
<dbReference type="AlphaFoldDB" id="A0A7S0SW07"/>